<proteinExistence type="predicted"/>
<name>A0A5B8MWS1_9CHLO</name>
<evidence type="ECO:0000256" key="1">
    <source>
        <dbReference type="SAM" id="SignalP"/>
    </source>
</evidence>
<feature type="signal peptide" evidence="1">
    <location>
        <begin position="1"/>
        <end position="20"/>
    </location>
</feature>
<sequence>MMRLNVSALVLALLMAPALGQGISFPPGHADYRDIKSRSPGNTGNGGGIGAVLTTSAKNAGLGVAAVAGKGIDHALGDPISPDTFSSGIFQGYADSNNDRRKLQKFFDLGISNNLADLTGKVTHALGTGVEKTSVDLVAGAATKTWHEHVPKAHFENLLGRKLLDGPQ</sequence>
<organism evidence="2 3">
    <name type="scientific">Chloropicon primus</name>
    <dbReference type="NCBI Taxonomy" id="1764295"/>
    <lineage>
        <taxon>Eukaryota</taxon>
        <taxon>Viridiplantae</taxon>
        <taxon>Chlorophyta</taxon>
        <taxon>Chloropicophyceae</taxon>
        <taxon>Chloropicales</taxon>
        <taxon>Chloropicaceae</taxon>
        <taxon>Chloropicon</taxon>
    </lineage>
</organism>
<reference evidence="2 3" key="1">
    <citation type="submission" date="2018-07" db="EMBL/GenBank/DDBJ databases">
        <title>The complete nuclear genome of the prasinophyte Chloropicon primus (CCMP1205).</title>
        <authorList>
            <person name="Pombert J.-F."/>
            <person name="Otis C."/>
            <person name="Turmel M."/>
            <person name="Lemieux C."/>
        </authorList>
    </citation>
    <scope>NUCLEOTIDE SEQUENCE [LARGE SCALE GENOMIC DNA]</scope>
    <source>
        <strain evidence="2 3">CCMP1205</strain>
    </source>
</reference>
<feature type="chain" id="PRO_5022924579" evidence="1">
    <location>
        <begin position="21"/>
        <end position="168"/>
    </location>
</feature>
<accession>A0A5B8MWS1</accession>
<keyword evidence="1" id="KW-0732">Signal</keyword>
<dbReference type="Proteomes" id="UP000316726">
    <property type="component" value="Chromosome 16"/>
</dbReference>
<dbReference type="AlphaFoldDB" id="A0A5B8MWS1"/>
<gene>
    <name evidence="2" type="ORF">A3770_16p77960</name>
</gene>
<evidence type="ECO:0000313" key="2">
    <source>
        <dbReference type="EMBL" id="QDZ25278.1"/>
    </source>
</evidence>
<protein>
    <submittedName>
        <fullName evidence="2">Uncharacterized protein</fullName>
    </submittedName>
</protein>
<keyword evidence="3" id="KW-1185">Reference proteome</keyword>
<dbReference type="EMBL" id="CP031049">
    <property type="protein sequence ID" value="QDZ25278.1"/>
    <property type="molecule type" value="Genomic_DNA"/>
</dbReference>
<evidence type="ECO:0000313" key="3">
    <source>
        <dbReference type="Proteomes" id="UP000316726"/>
    </source>
</evidence>